<evidence type="ECO:0000259" key="1">
    <source>
        <dbReference type="Pfam" id="PF14297"/>
    </source>
</evidence>
<dbReference type="Pfam" id="PF14297">
    <property type="entry name" value="Lin1244_N"/>
    <property type="match status" value="1"/>
</dbReference>
<dbReference type="EMBL" id="JALPRF010000001">
    <property type="protein sequence ID" value="MCK8490220.1"/>
    <property type="molecule type" value="Genomic_DNA"/>
</dbReference>
<evidence type="ECO:0000313" key="3">
    <source>
        <dbReference type="Proteomes" id="UP001202180"/>
    </source>
</evidence>
<proteinExistence type="predicted"/>
<feature type="domain" description="Lin1244/Lin1753-like N-terminal" evidence="1">
    <location>
        <begin position="3"/>
        <end position="42"/>
    </location>
</feature>
<sequence>MKYFLHDTNALQDEKITELIMHFGYEGYGLFFAILEKLALHEKPIKTAVLKKQLSVGKKLEKAWAFMESIGLISVGNGETFNKNLLKFSENFQKTREKNNKRLQEWRENQVVPKNETDFERVRNASNSIVKYSNKKINKKSADADASSASLFDQFFNAYGKKIDKKKCQAKFEKLSLGTQQAILAHTPLYVRLNPKYEFRKNPLTYLNGECWNDPIEESKPDQATTSGKKRLVV</sequence>
<reference evidence="2 3" key="1">
    <citation type="submission" date="2022-04" db="EMBL/GenBank/DDBJ databases">
        <title>Spirosoma sp. strain RP8 genome sequencing and assembly.</title>
        <authorList>
            <person name="Jung Y."/>
        </authorList>
    </citation>
    <scope>NUCLEOTIDE SEQUENCE [LARGE SCALE GENOMIC DNA]</scope>
    <source>
        <strain evidence="2 3">RP8</strain>
    </source>
</reference>
<organism evidence="2 3">
    <name type="scientific">Spirosoma liriopis</name>
    <dbReference type="NCBI Taxonomy" id="2937440"/>
    <lineage>
        <taxon>Bacteria</taxon>
        <taxon>Pseudomonadati</taxon>
        <taxon>Bacteroidota</taxon>
        <taxon>Cytophagia</taxon>
        <taxon>Cytophagales</taxon>
        <taxon>Cytophagaceae</taxon>
        <taxon>Spirosoma</taxon>
    </lineage>
</organism>
<dbReference type="InterPro" id="IPR025400">
    <property type="entry name" value="Lin1244/Lin1753-like_N"/>
</dbReference>
<evidence type="ECO:0000313" key="2">
    <source>
        <dbReference type="EMBL" id="MCK8490220.1"/>
    </source>
</evidence>
<gene>
    <name evidence="2" type="ORF">M0L20_00065</name>
</gene>
<dbReference type="RefSeq" id="WP_248475101.1">
    <property type="nucleotide sequence ID" value="NZ_JALPRF010000001.1"/>
</dbReference>
<accession>A0ABT0HF29</accession>
<dbReference type="Proteomes" id="UP001202180">
    <property type="component" value="Unassembled WGS sequence"/>
</dbReference>
<name>A0ABT0HF29_9BACT</name>
<comment type="caution">
    <text evidence="2">The sequence shown here is derived from an EMBL/GenBank/DDBJ whole genome shotgun (WGS) entry which is preliminary data.</text>
</comment>
<protein>
    <submittedName>
        <fullName evidence="2">DUF4373 domain-containing protein</fullName>
    </submittedName>
</protein>
<keyword evidence="3" id="KW-1185">Reference proteome</keyword>